<feature type="signal peptide" evidence="1">
    <location>
        <begin position="1"/>
        <end position="23"/>
    </location>
</feature>
<proteinExistence type="predicted"/>
<evidence type="ECO:0000313" key="2">
    <source>
        <dbReference type="EMBL" id="SMQ57882.1"/>
    </source>
</evidence>
<dbReference type="EMBL" id="FXWG01000001">
    <property type="protein sequence ID" value="SMQ57882.1"/>
    <property type="molecule type" value="Genomic_DNA"/>
</dbReference>
<organism evidence="2 3">
    <name type="scientific">Altererythrobacter xiamenensis</name>
    <dbReference type="NCBI Taxonomy" id="1316679"/>
    <lineage>
        <taxon>Bacteria</taxon>
        <taxon>Pseudomonadati</taxon>
        <taxon>Pseudomonadota</taxon>
        <taxon>Alphaproteobacteria</taxon>
        <taxon>Sphingomonadales</taxon>
        <taxon>Erythrobacteraceae</taxon>
        <taxon>Altererythrobacter</taxon>
    </lineage>
</organism>
<dbReference type="AlphaFoldDB" id="A0A1Y6EB82"/>
<keyword evidence="1" id="KW-0732">Signal</keyword>
<dbReference type="OrthoDB" id="7511342at2"/>
<keyword evidence="3" id="KW-1185">Reference proteome</keyword>
<accession>A0A1Y6EB82</accession>
<sequence length="93" mass="9952">MKQLFAAAAVTTMALGFASPALADNHKADWKAQSPEVVETNAQGKATKVKVGDKVYDVCMKNDQDGCINPRAAGLNWGNRPLTYWPGQPASSM</sequence>
<name>A0A1Y6EB82_9SPHN</name>
<evidence type="ECO:0000313" key="3">
    <source>
        <dbReference type="Proteomes" id="UP000194420"/>
    </source>
</evidence>
<gene>
    <name evidence="2" type="ORF">SAMN06297468_0071</name>
</gene>
<dbReference type="RefSeq" id="WP_086436073.1">
    <property type="nucleotide sequence ID" value="NZ_FXWG01000001.1"/>
</dbReference>
<dbReference type="Proteomes" id="UP000194420">
    <property type="component" value="Unassembled WGS sequence"/>
</dbReference>
<protein>
    <submittedName>
        <fullName evidence="2">Uncharacterized protein</fullName>
    </submittedName>
</protein>
<feature type="chain" id="PRO_5013096931" evidence="1">
    <location>
        <begin position="24"/>
        <end position="93"/>
    </location>
</feature>
<evidence type="ECO:0000256" key="1">
    <source>
        <dbReference type="SAM" id="SignalP"/>
    </source>
</evidence>
<reference evidence="3" key="1">
    <citation type="submission" date="2017-04" db="EMBL/GenBank/DDBJ databases">
        <authorList>
            <person name="Varghese N."/>
            <person name="Submissions S."/>
        </authorList>
    </citation>
    <scope>NUCLEOTIDE SEQUENCE [LARGE SCALE GENOMIC DNA]</scope>
</reference>